<dbReference type="SFLD" id="SFLDS00005">
    <property type="entry name" value="Isoprenoid_Synthase_Type_I"/>
    <property type="match status" value="1"/>
</dbReference>
<name>A0ABV1DWR5_9FIRM</name>
<dbReference type="Pfam" id="PF00348">
    <property type="entry name" value="polyprenyl_synt"/>
    <property type="match status" value="1"/>
</dbReference>
<reference evidence="8 9" key="1">
    <citation type="submission" date="2024-03" db="EMBL/GenBank/DDBJ databases">
        <title>Human intestinal bacterial collection.</title>
        <authorList>
            <person name="Pauvert C."/>
            <person name="Hitch T.C.A."/>
            <person name="Clavel T."/>
        </authorList>
    </citation>
    <scope>NUCLEOTIDE SEQUENCE [LARGE SCALE GENOMIC DNA]</scope>
    <source>
        <strain evidence="8 9">CLA-JM-H44</strain>
    </source>
</reference>
<evidence type="ECO:0000313" key="9">
    <source>
        <dbReference type="Proteomes" id="UP001489509"/>
    </source>
</evidence>
<protein>
    <submittedName>
        <fullName evidence="8">Polyprenyl synthetase family protein</fullName>
    </submittedName>
</protein>
<dbReference type="RefSeq" id="WP_349217761.1">
    <property type="nucleotide sequence ID" value="NZ_JBBMFD010000001.1"/>
</dbReference>
<dbReference type="Proteomes" id="UP001489509">
    <property type="component" value="Unassembled WGS sequence"/>
</dbReference>
<dbReference type="NCBIfam" id="NF045485">
    <property type="entry name" value="FPPsyn"/>
    <property type="match status" value="1"/>
</dbReference>
<dbReference type="CDD" id="cd00685">
    <property type="entry name" value="Trans_IPPS_HT"/>
    <property type="match status" value="1"/>
</dbReference>
<dbReference type="InterPro" id="IPR008949">
    <property type="entry name" value="Isoprenoid_synthase_dom_sf"/>
</dbReference>
<dbReference type="PROSITE" id="PS00723">
    <property type="entry name" value="POLYPRENYL_SYNTHASE_1"/>
    <property type="match status" value="1"/>
</dbReference>
<dbReference type="InterPro" id="IPR000092">
    <property type="entry name" value="Polyprenyl_synt"/>
</dbReference>
<evidence type="ECO:0000256" key="7">
    <source>
        <dbReference type="RuleBase" id="RU004466"/>
    </source>
</evidence>
<keyword evidence="4" id="KW-0479">Metal-binding</keyword>
<proteinExistence type="inferred from homology"/>
<dbReference type="PROSITE" id="PS00444">
    <property type="entry name" value="POLYPRENYL_SYNTHASE_2"/>
    <property type="match status" value="1"/>
</dbReference>
<dbReference type="InterPro" id="IPR053378">
    <property type="entry name" value="Prenyl_diphosphate_synthase"/>
</dbReference>
<keyword evidence="6" id="KW-0414">Isoprene biosynthesis</keyword>
<comment type="caution">
    <text evidence="8">The sequence shown here is derived from an EMBL/GenBank/DDBJ whole genome shotgun (WGS) entry which is preliminary data.</text>
</comment>
<dbReference type="EMBL" id="JBBMFD010000001">
    <property type="protein sequence ID" value="MEQ2439503.1"/>
    <property type="molecule type" value="Genomic_DNA"/>
</dbReference>
<gene>
    <name evidence="8" type="ORF">WMO26_01530</name>
</gene>
<accession>A0ABV1DWR5</accession>
<evidence type="ECO:0000256" key="3">
    <source>
        <dbReference type="ARBA" id="ARBA00022679"/>
    </source>
</evidence>
<evidence type="ECO:0000313" key="8">
    <source>
        <dbReference type="EMBL" id="MEQ2439503.1"/>
    </source>
</evidence>
<sequence>MPIEEMLRFNSQKVEKALEDFLPRQDCRQADLIEAMRYSLLGGGKRIRPALALEFCKVCGGREEDVMPFACAVEMVHSYSLIHDDLPCMDDDDMRRGKPSTHKRFGEALALLAGDALLSLAFETLLKSPAEPARVLLAAKELAAASGYLGMVGGQVIDLDSEDKQIDYETLKAMHAAKTGAMILAAARMGCYACGAKEESLAACTAYAKNIGMAFQVTDDILDVVSDAVTLGKSTGKDSRDKKSTYVTLYGLEEAKRMAGAFTKEAVDALAPFGQRADSLRELAFYLADRKN</sequence>
<dbReference type="PANTHER" id="PTHR43281">
    <property type="entry name" value="FARNESYL DIPHOSPHATE SYNTHASE"/>
    <property type="match status" value="1"/>
</dbReference>
<evidence type="ECO:0000256" key="2">
    <source>
        <dbReference type="ARBA" id="ARBA00006706"/>
    </source>
</evidence>
<dbReference type="Gene3D" id="1.10.600.10">
    <property type="entry name" value="Farnesyl Diphosphate Synthase"/>
    <property type="match status" value="1"/>
</dbReference>
<evidence type="ECO:0000256" key="1">
    <source>
        <dbReference type="ARBA" id="ARBA00001946"/>
    </source>
</evidence>
<dbReference type="SFLD" id="SFLDG01017">
    <property type="entry name" value="Polyprenyl_Transferase_Like"/>
    <property type="match status" value="1"/>
</dbReference>
<dbReference type="SUPFAM" id="SSF48576">
    <property type="entry name" value="Terpenoid synthases"/>
    <property type="match status" value="1"/>
</dbReference>
<keyword evidence="9" id="KW-1185">Reference proteome</keyword>
<keyword evidence="3 7" id="KW-0808">Transferase</keyword>
<comment type="similarity">
    <text evidence="2 7">Belongs to the FPP/GGPP synthase family.</text>
</comment>
<organism evidence="8 9">
    <name type="scientific">Solibaculum intestinale</name>
    <dbReference type="NCBI Taxonomy" id="3133165"/>
    <lineage>
        <taxon>Bacteria</taxon>
        <taxon>Bacillati</taxon>
        <taxon>Bacillota</taxon>
        <taxon>Clostridia</taxon>
        <taxon>Eubacteriales</taxon>
        <taxon>Oscillospiraceae</taxon>
        <taxon>Solibaculum</taxon>
    </lineage>
</organism>
<dbReference type="InterPro" id="IPR033749">
    <property type="entry name" value="Polyprenyl_synt_CS"/>
</dbReference>
<keyword evidence="5" id="KW-0460">Magnesium</keyword>
<comment type="cofactor">
    <cofactor evidence="1">
        <name>Mg(2+)</name>
        <dbReference type="ChEBI" id="CHEBI:18420"/>
    </cofactor>
</comment>
<dbReference type="PANTHER" id="PTHR43281:SF1">
    <property type="entry name" value="FARNESYL DIPHOSPHATE SYNTHASE"/>
    <property type="match status" value="1"/>
</dbReference>
<evidence type="ECO:0000256" key="6">
    <source>
        <dbReference type="ARBA" id="ARBA00023229"/>
    </source>
</evidence>
<evidence type="ECO:0000256" key="5">
    <source>
        <dbReference type="ARBA" id="ARBA00022842"/>
    </source>
</evidence>
<evidence type="ECO:0000256" key="4">
    <source>
        <dbReference type="ARBA" id="ARBA00022723"/>
    </source>
</evidence>